<proteinExistence type="predicted"/>
<dbReference type="Proteomes" id="UP000001340">
    <property type="component" value="Unassembled WGS sequence"/>
</dbReference>
<comment type="caution">
    <text evidence="1">The sequence shown here is derived from an EMBL/GenBank/DDBJ whole genome shotgun (WGS) entry which is preliminary data.</text>
</comment>
<evidence type="ECO:0000313" key="2">
    <source>
        <dbReference type="Proteomes" id="UP000001340"/>
    </source>
</evidence>
<name>A0A0E2DAR3_LEPIR</name>
<dbReference type="InterPro" id="IPR008840">
    <property type="entry name" value="Sipho_Gp157"/>
</dbReference>
<accession>A0A0E2DAR3</accession>
<organism evidence="1 2">
    <name type="scientific">Leptospira interrogans str. UI 12758</name>
    <dbReference type="NCBI Taxonomy" id="1049938"/>
    <lineage>
        <taxon>Bacteria</taxon>
        <taxon>Pseudomonadati</taxon>
        <taxon>Spirochaetota</taxon>
        <taxon>Spirochaetia</taxon>
        <taxon>Leptospirales</taxon>
        <taxon>Leptospiraceae</taxon>
        <taxon>Leptospira</taxon>
    </lineage>
</organism>
<dbReference type="Pfam" id="PF05565">
    <property type="entry name" value="Sipho_Gp157"/>
    <property type="match status" value="1"/>
</dbReference>
<gene>
    <name evidence="1" type="ORF">LEP1GSC105_0132</name>
</gene>
<evidence type="ECO:0000313" key="1">
    <source>
        <dbReference type="EMBL" id="EKR57173.1"/>
    </source>
</evidence>
<sequence>MAALATLKLFELDDLYYQTLYSAINPDTGEIVDEVLAQKLNDIVEAKDKKLLNLGCIYCELELEAAALKSKEANLKKRREALEKRYKSLLRFIKANLQEGTKLKDDRVKLYWRKSESLDVKIPDNQLLTVLGEEFTKIEYSPMKNELKAAIKSGRSFKGVELIENQNLQID</sequence>
<reference evidence="1 2" key="1">
    <citation type="submission" date="2012-10" db="EMBL/GenBank/DDBJ databases">
        <authorList>
            <person name="Harkins D.M."/>
            <person name="Durkin A.S."/>
            <person name="Brinkac L.M."/>
            <person name="Haft D.H."/>
            <person name="Selengut J.D."/>
            <person name="Sanka R."/>
            <person name="DePew J."/>
            <person name="Purushe J."/>
            <person name="Chanthongthip A."/>
            <person name="Lattana O."/>
            <person name="Phetsouvanh R."/>
            <person name="Newton P.N."/>
            <person name="Vinetz J.M."/>
            <person name="Sutton G.G."/>
            <person name="Nierman W.C."/>
            <person name="Fouts D.E."/>
        </authorList>
    </citation>
    <scope>NUCLEOTIDE SEQUENCE [LARGE SCALE GENOMIC DNA]</scope>
    <source>
        <strain evidence="1 2">UI 12758</strain>
    </source>
</reference>
<protein>
    <submittedName>
        <fullName evidence="1">Bacteriophage resistance factor, PF05565 family</fullName>
    </submittedName>
</protein>
<dbReference type="RefSeq" id="WP_000729286.1">
    <property type="nucleotide sequence ID" value="NZ_AHNR02000004.1"/>
</dbReference>
<dbReference type="AlphaFoldDB" id="A0A0E2DAR3"/>
<dbReference type="EMBL" id="AHNR02000004">
    <property type="protein sequence ID" value="EKR57173.1"/>
    <property type="molecule type" value="Genomic_DNA"/>
</dbReference>